<gene>
    <name evidence="9" type="ORF">OXX778_LOCUS5353</name>
</gene>
<reference evidence="9" key="1">
    <citation type="submission" date="2021-02" db="EMBL/GenBank/DDBJ databases">
        <authorList>
            <person name="Nowell W R."/>
        </authorList>
    </citation>
    <scope>NUCLEOTIDE SEQUENCE</scope>
    <source>
        <strain evidence="9">Ploen Becks lab</strain>
    </source>
</reference>
<dbReference type="FunFam" id="1.10.840.10:FF:000002">
    <property type="entry name" value="Rap guanine nucleotide exchange factor 4"/>
    <property type="match status" value="1"/>
</dbReference>
<protein>
    <recommendedName>
        <fullName evidence="11">Rap guanine nucleotide exchange factor 4</fullName>
    </recommendedName>
</protein>
<dbReference type="PRINTS" id="PR00103">
    <property type="entry name" value="CAMPKINASE"/>
</dbReference>
<keyword evidence="10" id="KW-1185">Reference proteome</keyword>
<dbReference type="InterPro" id="IPR000595">
    <property type="entry name" value="cNMP-bd_dom"/>
</dbReference>
<organism evidence="9 10">
    <name type="scientific">Brachionus calyciflorus</name>
    <dbReference type="NCBI Taxonomy" id="104777"/>
    <lineage>
        <taxon>Eukaryota</taxon>
        <taxon>Metazoa</taxon>
        <taxon>Spiralia</taxon>
        <taxon>Gnathifera</taxon>
        <taxon>Rotifera</taxon>
        <taxon>Eurotatoria</taxon>
        <taxon>Monogononta</taxon>
        <taxon>Pseudotrocha</taxon>
        <taxon>Ploima</taxon>
        <taxon>Brachionidae</taxon>
        <taxon>Brachionus</taxon>
    </lineage>
</organism>
<feature type="domain" description="Cyclic nucleotide-binding" evidence="5">
    <location>
        <begin position="351"/>
        <end position="452"/>
    </location>
</feature>
<evidence type="ECO:0008006" key="11">
    <source>
        <dbReference type="Google" id="ProtNLM"/>
    </source>
</evidence>
<dbReference type="GO" id="GO:0005085">
    <property type="term" value="F:guanyl-nucleotide exchange factor activity"/>
    <property type="evidence" value="ECO:0007669"/>
    <property type="project" value="UniProtKB-KW"/>
</dbReference>
<dbReference type="Gene3D" id="1.10.8.1240">
    <property type="match status" value="1"/>
</dbReference>
<dbReference type="GO" id="GO:0007265">
    <property type="term" value="P:Ras protein signal transduction"/>
    <property type="evidence" value="ECO:0007669"/>
    <property type="project" value="TreeGrafter"/>
</dbReference>
<dbReference type="Gene3D" id="1.20.870.10">
    <property type="entry name" value="Son of sevenless (SoS) protein Chain: S domain 1"/>
    <property type="match status" value="1"/>
</dbReference>
<dbReference type="SUPFAM" id="SSF54236">
    <property type="entry name" value="Ubiquitin-like"/>
    <property type="match status" value="1"/>
</dbReference>
<accession>A0A813RDZ3</accession>
<dbReference type="Gene3D" id="1.10.840.10">
    <property type="entry name" value="Ras guanine-nucleotide exchange factors catalytic domain"/>
    <property type="match status" value="1"/>
</dbReference>
<evidence type="ECO:0000259" key="4">
    <source>
        <dbReference type="PROSITE" id="PS50009"/>
    </source>
</evidence>
<dbReference type="InterPro" id="IPR018490">
    <property type="entry name" value="cNMP-bd_dom_sf"/>
</dbReference>
<dbReference type="OrthoDB" id="21144at2759"/>
<dbReference type="AlphaFoldDB" id="A0A813RDZ3"/>
<evidence type="ECO:0000256" key="2">
    <source>
        <dbReference type="ARBA" id="ARBA00022658"/>
    </source>
</evidence>
<dbReference type="Proteomes" id="UP000663879">
    <property type="component" value="Unassembled WGS sequence"/>
</dbReference>
<dbReference type="SUPFAM" id="SSF46785">
    <property type="entry name" value="Winged helix' DNA-binding domain"/>
    <property type="match status" value="1"/>
</dbReference>
<dbReference type="Gene3D" id="2.60.120.10">
    <property type="entry name" value="Jelly Rolls"/>
    <property type="match status" value="2"/>
</dbReference>
<dbReference type="Pfam" id="PF00610">
    <property type="entry name" value="DEP"/>
    <property type="match status" value="1"/>
</dbReference>
<dbReference type="PROSITE" id="PS00720">
    <property type="entry name" value="RASGEF"/>
    <property type="match status" value="1"/>
</dbReference>
<dbReference type="CDD" id="cd04437">
    <property type="entry name" value="DEP_Epac"/>
    <property type="match status" value="1"/>
</dbReference>
<dbReference type="Gene3D" id="1.10.10.10">
    <property type="entry name" value="Winged helix-like DNA-binding domain superfamily/Winged helix DNA-binding domain"/>
    <property type="match status" value="1"/>
</dbReference>
<dbReference type="Gene3D" id="3.10.20.90">
    <property type="entry name" value="Phosphatidylinositol 3-kinase Catalytic Subunit, Chain A, domain 1"/>
    <property type="match status" value="1"/>
</dbReference>
<dbReference type="PROSITE" id="PS50009">
    <property type="entry name" value="RASGEF_CAT"/>
    <property type="match status" value="1"/>
</dbReference>
<feature type="domain" description="Ras-associating" evidence="7">
    <location>
        <begin position="659"/>
        <end position="740"/>
    </location>
</feature>
<dbReference type="InterPro" id="IPR036388">
    <property type="entry name" value="WH-like_DNA-bd_sf"/>
</dbReference>
<evidence type="ECO:0000259" key="8">
    <source>
        <dbReference type="PROSITE" id="PS50212"/>
    </source>
</evidence>
<dbReference type="InterPro" id="IPR036964">
    <property type="entry name" value="RASGEF_cat_dom_sf"/>
</dbReference>
<dbReference type="InterPro" id="IPR019804">
    <property type="entry name" value="Ras_G-nucl-exch_fac_CS"/>
</dbReference>
<dbReference type="Pfam" id="PF00618">
    <property type="entry name" value="RasGEF_N"/>
    <property type="match status" value="1"/>
</dbReference>
<dbReference type="PROSITE" id="PS50212">
    <property type="entry name" value="RASGEF_NTER"/>
    <property type="match status" value="1"/>
</dbReference>
<name>A0A813RDZ3_9BILA</name>
<evidence type="ECO:0000256" key="3">
    <source>
        <dbReference type="PROSITE-ProRule" id="PRU00168"/>
    </source>
</evidence>
<dbReference type="PANTHER" id="PTHR23113:SF327">
    <property type="entry name" value="EXCHANGE PROTEIN DIRECTLY ACTIVATED BY CAMP, ISOFORM E"/>
    <property type="match status" value="1"/>
</dbReference>
<dbReference type="SMART" id="SM00147">
    <property type="entry name" value="RasGEF"/>
    <property type="match status" value="1"/>
</dbReference>
<feature type="domain" description="N-terminal Ras-GEF" evidence="8">
    <location>
        <begin position="491"/>
        <end position="622"/>
    </location>
</feature>
<feature type="domain" description="DEP" evidence="6">
    <location>
        <begin position="211"/>
        <end position="286"/>
    </location>
</feature>
<dbReference type="InterPro" id="IPR023578">
    <property type="entry name" value="Ras_GEF_dom_sf"/>
</dbReference>
<dbReference type="CDD" id="cd06224">
    <property type="entry name" value="REM"/>
    <property type="match status" value="1"/>
</dbReference>
<evidence type="ECO:0000259" key="7">
    <source>
        <dbReference type="PROSITE" id="PS50200"/>
    </source>
</evidence>
<dbReference type="Pfam" id="PF00027">
    <property type="entry name" value="cNMP_binding"/>
    <property type="match status" value="2"/>
</dbReference>
<dbReference type="InterPro" id="IPR029071">
    <property type="entry name" value="Ubiquitin-like_domsf"/>
</dbReference>
<feature type="domain" description="Cyclic nucleotide-binding" evidence="5">
    <location>
        <begin position="33"/>
        <end position="153"/>
    </location>
</feature>
<dbReference type="PANTHER" id="PTHR23113">
    <property type="entry name" value="GUANINE NUCLEOTIDE EXCHANGE FACTOR"/>
    <property type="match status" value="1"/>
</dbReference>
<evidence type="ECO:0000313" key="10">
    <source>
        <dbReference type="Proteomes" id="UP000663879"/>
    </source>
</evidence>
<dbReference type="SUPFAM" id="SSF48366">
    <property type="entry name" value="Ras GEF"/>
    <property type="match status" value="1"/>
</dbReference>
<proteinExistence type="inferred from homology"/>
<dbReference type="SMART" id="SM00229">
    <property type="entry name" value="RasGEFN"/>
    <property type="match status" value="1"/>
</dbReference>
<dbReference type="PROSITE" id="PS50042">
    <property type="entry name" value="CNMP_BINDING_3"/>
    <property type="match status" value="2"/>
</dbReference>
<dbReference type="InterPro" id="IPR000591">
    <property type="entry name" value="DEP_dom"/>
</dbReference>
<evidence type="ECO:0000313" key="9">
    <source>
        <dbReference type="EMBL" id="CAF0778966.1"/>
    </source>
</evidence>
<dbReference type="CDD" id="cd00155">
    <property type="entry name" value="RasGEF"/>
    <property type="match status" value="1"/>
</dbReference>
<dbReference type="InterPro" id="IPR036390">
    <property type="entry name" value="WH_DNA-bd_sf"/>
</dbReference>
<evidence type="ECO:0000259" key="5">
    <source>
        <dbReference type="PROSITE" id="PS50042"/>
    </source>
</evidence>
<feature type="domain" description="Ras-GEF" evidence="4">
    <location>
        <begin position="765"/>
        <end position="1002"/>
    </location>
</feature>
<evidence type="ECO:0000256" key="1">
    <source>
        <dbReference type="ARBA" id="ARBA00010829"/>
    </source>
</evidence>
<comment type="caution">
    <text evidence="9">The sequence shown here is derived from an EMBL/GenBank/DDBJ whole genome shotgun (WGS) entry which is preliminary data.</text>
</comment>
<dbReference type="SMART" id="SM00049">
    <property type="entry name" value="DEP"/>
    <property type="match status" value="1"/>
</dbReference>
<dbReference type="InterPro" id="IPR000159">
    <property type="entry name" value="RA_dom"/>
</dbReference>
<dbReference type="SMART" id="SM00100">
    <property type="entry name" value="cNMP"/>
    <property type="match status" value="2"/>
</dbReference>
<comment type="similarity">
    <text evidence="1">Belongs to the RAPGEF2 family.</text>
</comment>
<keyword evidence="2 3" id="KW-0344">Guanine-nucleotide releasing factor</keyword>
<dbReference type="CDD" id="cd00038">
    <property type="entry name" value="CAP_ED"/>
    <property type="match status" value="2"/>
</dbReference>
<dbReference type="InterPro" id="IPR001895">
    <property type="entry name" value="RASGEF_cat_dom"/>
</dbReference>
<dbReference type="EMBL" id="CAJNOC010000578">
    <property type="protein sequence ID" value="CAF0778966.1"/>
    <property type="molecule type" value="Genomic_DNA"/>
</dbReference>
<dbReference type="GO" id="GO:0005886">
    <property type="term" value="C:plasma membrane"/>
    <property type="evidence" value="ECO:0007669"/>
    <property type="project" value="TreeGrafter"/>
</dbReference>
<dbReference type="PROSITE" id="PS50200">
    <property type="entry name" value="RA"/>
    <property type="match status" value="1"/>
</dbReference>
<dbReference type="PROSITE" id="PS50186">
    <property type="entry name" value="DEP"/>
    <property type="match status" value="1"/>
</dbReference>
<sequence length="1004" mass="115871">MGSDWIECLDKRPTDRTGHDLDLIFSKLKGIKAFESFHPMLLQQLCYYGYYESIDKGVTLFRLGDVGSNWYVCLSGSVDVVLPTENGKVENLVCTLGSGTAFGESILYDTPRNATIITSEPCEILRVEQKDFKILWAKNREYMQGVLTSLSKLTLNIDPKRRMSEFDPSLLPNKLNARLNDPSRNPALPIVPFPSIRIANSAYVLKSCILTTAPQMIRDRKYHLQTHEACLVGSEMVDWLIHLSPVVHSRSLAVGMWQALLEEATIEHVNREHCFKDKYLFYRFTIKDKNIYETRNSFDKKSWEDQLQETIVLLSQIAPDASLRMILRKPPEERTVNDLDNIYEELIHVKALSHLSSLVKRELASVLLFEAHPYQNTTIFNQGDEGESWYIILKGSVDVSIQGKGIVSTLHEGDDFGKLSLVNKSPRSATIITKENNCHFLRVDKDDFNRILKDVEANTVRLKEHNKDVLILEKIPFNTKNEVDGPSQACYKYSVTIGAPEKILEHLLETRILSKDDDTNDTFVEDFLLTHIVFLPVVKLCPMLISYFKIMDNSKNFNFDACMSNKRRVVAFVKEWCGIAKDAFYEDYIITQFLQELLNSLRIDSRIHSCLKEEVKVVESIVESDPYSDSKENKKVKFLWRKGSRDVAEKLRKPIRPLDETIFKVYCADHTYTTLKVSMDTPASKIIALAAEKLSLKNDNGLALCEVRSNGEKTLFKENDVSITSSLSINGRLFLSPTEHLDALTILIEQEGPIKGTWQLLEMYGSKELAYVLTLHDWELFNAVHPYELIYQVFGRHKFNKITANLDLFMRRFNEVQFWVCSELCLCSNLGKRVTLLRKFIKLALHCKEYQNLNSFFAIIMGLSNVAVSRLSLTWEKLPNKFKKMFSDFEQAMDPSRNHRRYRFLVEQLQPPIIPFMPLLLKDMTFTHEGNKTFFNGLVNFEKMRLISNTIRTMRKCRSAQLEIPIPQNMKYFQEIKEYITSLRVIDNQRTLTQLSLILEPRRA</sequence>
<dbReference type="InterPro" id="IPR008937">
    <property type="entry name" value="Ras-like_GEF"/>
</dbReference>
<evidence type="ECO:0000259" key="6">
    <source>
        <dbReference type="PROSITE" id="PS50186"/>
    </source>
</evidence>
<dbReference type="InterPro" id="IPR014710">
    <property type="entry name" value="RmlC-like_jellyroll"/>
</dbReference>
<dbReference type="Pfam" id="PF00617">
    <property type="entry name" value="RasGEF"/>
    <property type="match status" value="1"/>
</dbReference>
<dbReference type="InterPro" id="IPR000651">
    <property type="entry name" value="Ras-like_Gua-exchang_fac_N"/>
</dbReference>
<dbReference type="SUPFAM" id="SSF51206">
    <property type="entry name" value="cAMP-binding domain-like"/>
    <property type="match status" value="2"/>
</dbReference>